<dbReference type="EMBL" id="BMXG01000008">
    <property type="protein sequence ID" value="GHB99926.1"/>
    <property type="molecule type" value="Genomic_DNA"/>
</dbReference>
<reference evidence="1" key="1">
    <citation type="journal article" date="2014" name="Int. J. Syst. Evol. Microbiol.">
        <title>Complete genome sequence of Corynebacterium casei LMG S-19264T (=DSM 44701T), isolated from a smear-ripened cheese.</title>
        <authorList>
            <consortium name="US DOE Joint Genome Institute (JGI-PGF)"/>
            <person name="Walter F."/>
            <person name="Albersmeier A."/>
            <person name="Kalinowski J."/>
            <person name="Ruckert C."/>
        </authorList>
    </citation>
    <scope>NUCLEOTIDE SEQUENCE</scope>
    <source>
        <strain evidence="1">KCTC 12870</strain>
    </source>
</reference>
<evidence type="ECO:0000313" key="1">
    <source>
        <dbReference type="EMBL" id="GHB99926.1"/>
    </source>
</evidence>
<sequence>MLLGNTPFSVSFRCWGSSLAVQARHGRILIVGFFLLSLNLLWADAQAESFPELDLQTLATRAEATFQTNPGEAIPYMKEIKHRLKIAAREDYRAIYRENLYMLGLAHMRWYQQGGDVVHLKDGIPYWTEFINSYASDDRNLLAMLNLADSYFGVEDWKKAFDAYMHILDVYSLQVESEELIGLLERLNVSAASSDRLSEAGVVLWKFTAPGFDYSVRLYCLNVLFDAALDLGNLNALLRLVVLINQDAQFRYDLGINLRLLNAGDRFEDEERYLDANMLFAMVLPSEQLLAVVEDRLIDVEEQLFRGQFIGSKKIALNEEREALLVQRADLIAAPKYTANLRWRQARVLRLMNRIYEAYFGFRRLIEDYPQHEHTEQFRYAAFLQGLECGYWQEAVGIGEAYLNEPAFILYEKPIAARLARLYAQAGEVEKLALLADEFLHRFPDDPISAQVAHSLGQVLFAKEQTERILQTFPSWATEFPDGAFIDSVNYWSGMAYLFVGDFVAALKCFDTLIQTSPGSIYINEVRFRRGVSYFGMGDYETARTIFTEWISGVQDHPLLPEAHAFLGDLDAMDAEVEGALAHYRMIESLGGSPALIDHGYFESATLLSANQRYKELYVLLEGYLERYPDSPAAAEAVLRLADADQAQGRIRNVIARYQDGVARYGNLLDSDSIDQIIDAWWNIDASVRTTHQETTEMILRLKTDPKFLKQMLYDRVAQIQYFNEHPVLPQDLQETLIEIATEYPGSGELPDLANHEGLRVIQRRVDARLGQLPGESLTSTFTQMYGETKESNDRTLSLRLLRVLNLRIGLIVNPGEITKEDVEAASPRTKVWMASIVAEDNPILAEDILLQIVHAGGDSQAVADALFALGELDMLVAYYDSAARYFELVLENYFDHELAPKAAILRGDALRLGKRYEEAIEAYSDILNQRSWRGEIWAEATFKIGECFIQLNENGKAQGFFERTYLAYSGYPEWAGEAVLASADLLQEAGDTESARRTYEFFLSSPKAAESSKVETIRQELLSL</sequence>
<dbReference type="Pfam" id="PF13174">
    <property type="entry name" value="TPR_6"/>
    <property type="match status" value="1"/>
</dbReference>
<dbReference type="InterPro" id="IPR011990">
    <property type="entry name" value="TPR-like_helical_dom_sf"/>
</dbReference>
<dbReference type="PANTHER" id="PTHR12558">
    <property type="entry name" value="CELL DIVISION CYCLE 16,23,27"/>
    <property type="match status" value="1"/>
</dbReference>
<dbReference type="SUPFAM" id="SSF48452">
    <property type="entry name" value="TPR-like"/>
    <property type="match status" value="3"/>
</dbReference>
<evidence type="ECO:0008006" key="3">
    <source>
        <dbReference type="Google" id="ProtNLM"/>
    </source>
</evidence>
<dbReference type="AlphaFoldDB" id="A0A8J3DBQ1"/>
<organism evidence="1 2">
    <name type="scientific">Cerasicoccus arenae</name>
    <dbReference type="NCBI Taxonomy" id="424488"/>
    <lineage>
        <taxon>Bacteria</taxon>
        <taxon>Pseudomonadati</taxon>
        <taxon>Verrucomicrobiota</taxon>
        <taxon>Opitutia</taxon>
        <taxon>Puniceicoccales</taxon>
        <taxon>Cerasicoccaceae</taxon>
        <taxon>Cerasicoccus</taxon>
    </lineage>
</organism>
<dbReference type="PANTHER" id="PTHR12558:SF13">
    <property type="entry name" value="CELL DIVISION CYCLE PROTEIN 27 HOMOLOG"/>
    <property type="match status" value="1"/>
</dbReference>
<dbReference type="Gene3D" id="1.25.40.10">
    <property type="entry name" value="Tetratricopeptide repeat domain"/>
    <property type="match status" value="4"/>
</dbReference>
<evidence type="ECO:0000313" key="2">
    <source>
        <dbReference type="Proteomes" id="UP000642829"/>
    </source>
</evidence>
<gene>
    <name evidence="1" type="ORF">GCM10007047_15160</name>
</gene>
<comment type="caution">
    <text evidence="1">The sequence shown here is derived from an EMBL/GenBank/DDBJ whole genome shotgun (WGS) entry which is preliminary data.</text>
</comment>
<keyword evidence="2" id="KW-1185">Reference proteome</keyword>
<dbReference type="InterPro" id="IPR019734">
    <property type="entry name" value="TPR_rpt"/>
</dbReference>
<accession>A0A8J3DBQ1</accession>
<protein>
    <recommendedName>
        <fullName evidence="3">Tetratricopeptide repeat protein</fullName>
    </recommendedName>
</protein>
<name>A0A8J3DBQ1_9BACT</name>
<dbReference type="Proteomes" id="UP000642829">
    <property type="component" value="Unassembled WGS sequence"/>
</dbReference>
<proteinExistence type="predicted"/>
<reference evidence="1" key="2">
    <citation type="submission" date="2020-09" db="EMBL/GenBank/DDBJ databases">
        <authorList>
            <person name="Sun Q."/>
            <person name="Kim S."/>
        </authorList>
    </citation>
    <scope>NUCLEOTIDE SEQUENCE</scope>
    <source>
        <strain evidence="1">KCTC 12870</strain>
    </source>
</reference>
<dbReference type="RefSeq" id="WP_189513598.1">
    <property type="nucleotide sequence ID" value="NZ_BMXG01000008.1"/>
</dbReference>